<dbReference type="GO" id="GO:0003676">
    <property type="term" value="F:nucleic acid binding"/>
    <property type="evidence" value="ECO:0007669"/>
    <property type="project" value="InterPro"/>
</dbReference>
<reference evidence="2" key="1">
    <citation type="submission" date="2023-04" db="EMBL/GenBank/DDBJ databases">
        <title>Phytophthora fragariaefolia NBRC 109709.</title>
        <authorList>
            <person name="Ichikawa N."/>
            <person name="Sato H."/>
            <person name="Tonouchi N."/>
        </authorList>
    </citation>
    <scope>NUCLEOTIDE SEQUENCE</scope>
    <source>
        <strain evidence="2">NBRC 109709</strain>
    </source>
</reference>
<name>A0A9W6XVG9_9STRA</name>
<dbReference type="PANTHER" id="PTHR47169:SF2">
    <property type="entry name" value="OS01G0541250 PROTEIN"/>
    <property type="match status" value="1"/>
</dbReference>
<evidence type="ECO:0000313" key="2">
    <source>
        <dbReference type="EMBL" id="GMF46345.1"/>
    </source>
</evidence>
<dbReference type="OrthoDB" id="113327at2759"/>
<dbReference type="InterPro" id="IPR056671">
    <property type="entry name" value="DUF7769"/>
</dbReference>
<dbReference type="EMBL" id="BSXT01001962">
    <property type="protein sequence ID" value="GMF46345.1"/>
    <property type="molecule type" value="Genomic_DNA"/>
</dbReference>
<feature type="domain" description="DUF7769" evidence="1">
    <location>
        <begin position="17"/>
        <end position="65"/>
    </location>
</feature>
<dbReference type="AlphaFoldDB" id="A0A9W6XVG9"/>
<evidence type="ECO:0000313" key="3">
    <source>
        <dbReference type="Proteomes" id="UP001165121"/>
    </source>
</evidence>
<evidence type="ECO:0000259" key="1">
    <source>
        <dbReference type="Pfam" id="PF24964"/>
    </source>
</evidence>
<comment type="caution">
    <text evidence="2">The sequence shown here is derived from an EMBL/GenBank/DDBJ whole genome shotgun (WGS) entry which is preliminary data.</text>
</comment>
<keyword evidence="3" id="KW-1185">Reference proteome</keyword>
<dbReference type="Gene3D" id="3.30.420.10">
    <property type="entry name" value="Ribonuclease H-like superfamily/Ribonuclease H"/>
    <property type="match status" value="1"/>
</dbReference>
<dbReference type="PANTHER" id="PTHR47169">
    <property type="entry name" value="OS01G0541250 PROTEIN"/>
    <property type="match status" value="1"/>
</dbReference>
<accession>A0A9W6XVG9</accession>
<dbReference type="Pfam" id="PF24964">
    <property type="entry name" value="DUF7769"/>
    <property type="match status" value="1"/>
</dbReference>
<organism evidence="2 3">
    <name type="scientific">Phytophthora fragariaefolia</name>
    <dbReference type="NCBI Taxonomy" id="1490495"/>
    <lineage>
        <taxon>Eukaryota</taxon>
        <taxon>Sar</taxon>
        <taxon>Stramenopiles</taxon>
        <taxon>Oomycota</taxon>
        <taxon>Peronosporomycetes</taxon>
        <taxon>Peronosporales</taxon>
        <taxon>Peronosporaceae</taxon>
        <taxon>Phytophthora</taxon>
    </lineage>
</organism>
<dbReference type="InterPro" id="IPR036397">
    <property type="entry name" value="RNaseH_sf"/>
</dbReference>
<gene>
    <name evidence="2" type="ORF">Pfra01_001700500</name>
</gene>
<dbReference type="Proteomes" id="UP001165121">
    <property type="component" value="Unassembled WGS sequence"/>
</dbReference>
<sequence length="209" mass="22877">MPHPNIASSNRPQVKNLSDNDRILVVSALLHQASTGILRRGALSAVIDTFSVSPQTVGRVWRRAVANYEGTGVSSLSRMGSTGRPRADRSRQLEQLRAIDPIQPLNSPSMNVLDLAVFVALQVRQQRMVARTQDELVANVKVTFNELPPEALNAGFVTLQCVMDDCVAADGDNTFKLRHMSKSKLARESLATSPQHQTLCYNSIVSARS</sequence>
<proteinExistence type="predicted"/>
<protein>
    <submittedName>
        <fullName evidence="2">Unnamed protein product</fullName>
    </submittedName>
</protein>